<sequence>MANEEKDGLFSTNLGDGLIDIPEASEQAA</sequence>
<accession>A0A0F9HFG7</accession>
<proteinExistence type="predicted"/>
<reference evidence="2" key="1">
    <citation type="journal article" date="2015" name="Nature">
        <title>Complex archaea that bridge the gap between prokaryotes and eukaryotes.</title>
        <authorList>
            <person name="Spang A."/>
            <person name="Saw J.H."/>
            <person name="Jorgensen S.L."/>
            <person name="Zaremba-Niedzwiedzka K."/>
            <person name="Martijn J."/>
            <person name="Lind A.E."/>
            <person name="van Eijk R."/>
            <person name="Schleper C."/>
            <person name="Guy L."/>
            <person name="Ettema T.J."/>
        </authorList>
    </citation>
    <scope>NUCLEOTIDE SEQUENCE</scope>
</reference>
<evidence type="ECO:0000313" key="2">
    <source>
        <dbReference type="EMBL" id="KKM01902.1"/>
    </source>
</evidence>
<protein>
    <submittedName>
        <fullName evidence="2">Uncharacterized protein</fullName>
    </submittedName>
</protein>
<gene>
    <name evidence="2" type="ORF">LCGC14_1789770</name>
</gene>
<dbReference type="AlphaFoldDB" id="A0A0F9HFG7"/>
<feature type="region of interest" description="Disordered" evidence="1">
    <location>
        <begin position="1"/>
        <end position="29"/>
    </location>
</feature>
<name>A0A0F9HFG7_9ZZZZ</name>
<organism evidence="2">
    <name type="scientific">marine sediment metagenome</name>
    <dbReference type="NCBI Taxonomy" id="412755"/>
    <lineage>
        <taxon>unclassified sequences</taxon>
        <taxon>metagenomes</taxon>
        <taxon>ecological metagenomes</taxon>
    </lineage>
</organism>
<evidence type="ECO:0000256" key="1">
    <source>
        <dbReference type="SAM" id="MobiDB-lite"/>
    </source>
</evidence>
<comment type="caution">
    <text evidence="2">The sequence shown here is derived from an EMBL/GenBank/DDBJ whole genome shotgun (WGS) entry which is preliminary data.</text>
</comment>
<dbReference type="EMBL" id="LAZR01017070">
    <property type="protein sequence ID" value="KKM01902.1"/>
    <property type="molecule type" value="Genomic_DNA"/>
</dbReference>
<feature type="non-terminal residue" evidence="2">
    <location>
        <position position="29"/>
    </location>
</feature>